<evidence type="ECO:0000256" key="1">
    <source>
        <dbReference type="SAM" id="SignalP"/>
    </source>
</evidence>
<dbReference type="RefSeq" id="WP_187541669.1">
    <property type="nucleotide sequence ID" value="NZ_CP060717.1"/>
</dbReference>
<dbReference type="KEGG" id="srhi:H9L12_10345"/>
<evidence type="ECO:0000313" key="2">
    <source>
        <dbReference type="EMBL" id="QNN64670.1"/>
    </source>
</evidence>
<dbReference type="AlphaFoldDB" id="A0A7G9S9Z5"/>
<keyword evidence="3" id="KW-1185">Reference proteome</keyword>
<feature type="signal peptide" evidence="1">
    <location>
        <begin position="1"/>
        <end position="29"/>
    </location>
</feature>
<dbReference type="InterPro" id="IPR030972">
    <property type="entry name" value="UrcA_uranyl"/>
</dbReference>
<evidence type="ECO:0000313" key="3">
    <source>
        <dbReference type="Proteomes" id="UP000515955"/>
    </source>
</evidence>
<keyword evidence="1" id="KW-0732">Signal</keyword>
<feature type="chain" id="PRO_5028972899" evidence="1">
    <location>
        <begin position="30"/>
        <end position="136"/>
    </location>
</feature>
<gene>
    <name evidence="2" type="ORF">H9L12_10345</name>
</gene>
<reference evidence="2 3" key="1">
    <citation type="submission" date="2020-08" db="EMBL/GenBank/DDBJ databases">
        <title>Genome sequence of Sphingomonas rhizophila KACC 19189T.</title>
        <authorList>
            <person name="Hyun D.-W."/>
            <person name="Bae J.-W."/>
        </authorList>
    </citation>
    <scope>NUCLEOTIDE SEQUENCE [LARGE SCALE GENOMIC DNA]</scope>
    <source>
        <strain evidence="2 3">KACC 19189</strain>
    </source>
</reference>
<proteinExistence type="predicted"/>
<dbReference type="EMBL" id="CP060717">
    <property type="protein sequence ID" value="QNN64670.1"/>
    <property type="molecule type" value="Genomic_DNA"/>
</dbReference>
<organism evidence="2 3">
    <name type="scientific">Sphingomonas rhizophila</name>
    <dbReference type="NCBI Taxonomy" id="2071607"/>
    <lineage>
        <taxon>Bacteria</taxon>
        <taxon>Pseudomonadati</taxon>
        <taxon>Pseudomonadota</taxon>
        <taxon>Alphaproteobacteria</taxon>
        <taxon>Sphingomonadales</taxon>
        <taxon>Sphingomonadaceae</taxon>
        <taxon>Sphingomonas</taxon>
    </lineage>
</organism>
<sequence>MYRLTSSFRSVAGAAIGAVLLFGSAAASAASAEPRTVTVIAEKEVFTTRVAHADLNLAAADGRRDLSRRVTKAANQVCSPGLYDDGLSPQEQNGCFANAIAGAKPQVAQAIQRATELAQNGSSAIPAVALSVSAGR</sequence>
<name>A0A7G9S9Z5_9SPHN</name>
<dbReference type="Proteomes" id="UP000515955">
    <property type="component" value="Chromosome"/>
</dbReference>
<accession>A0A7G9S9Z5</accession>
<protein>
    <submittedName>
        <fullName evidence="2">UrcA family protein</fullName>
    </submittedName>
</protein>
<dbReference type="NCBIfam" id="TIGR04433">
    <property type="entry name" value="UrcA_uranyl"/>
    <property type="match status" value="1"/>
</dbReference>